<sequence length="183" mass="20482">MSYATPEKSSIVKSSCVKKWESLSFTSTLYLRPILDALLESAPALMREELRLGLQEALVNAAKHGNQLDPQKLVSVRYAKAQGYYWWIVSDQGDGFEQQSTCTCLSNLPDEVSDSSLVSECGRGLYILHQVFDQVLWSENGKEVHLAKQLRPLPIAGLVGPSFFFKIVETCWRRWVPTSAPSA</sequence>
<comment type="caution">
    <text evidence="3">The sequence shown here is derived from an EMBL/GenBank/DDBJ whole genome shotgun (WGS) entry which is preliminary data.</text>
</comment>
<feature type="domain" description="Histidine kinase/HSP90-like ATPase" evidence="2">
    <location>
        <begin position="42"/>
        <end position="147"/>
    </location>
</feature>
<reference evidence="3 4" key="1">
    <citation type="submission" date="2015-09" db="EMBL/GenBank/DDBJ databases">
        <title>Identification and resolution of microdiversity through metagenomic sequencing of parallel consortia.</title>
        <authorList>
            <person name="Nelson W.C."/>
            <person name="Romine M.F."/>
            <person name="Lindemann S.R."/>
        </authorList>
    </citation>
    <scope>NUCLEOTIDE SEQUENCE [LARGE SCALE GENOMIC DNA]</scope>
    <source>
        <strain evidence="3">Ana</strain>
    </source>
</reference>
<dbReference type="GO" id="GO:0004674">
    <property type="term" value="F:protein serine/threonine kinase activity"/>
    <property type="evidence" value="ECO:0007669"/>
    <property type="project" value="UniProtKB-KW"/>
</dbReference>
<dbReference type="InterPro" id="IPR050267">
    <property type="entry name" value="Anti-sigma-factor_SerPK"/>
</dbReference>
<dbReference type="Proteomes" id="UP000050465">
    <property type="component" value="Unassembled WGS sequence"/>
</dbReference>
<dbReference type="Pfam" id="PF13581">
    <property type="entry name" value="HATPase_c_2"/>
    <property type="match status" value="1"/>
</dbReference>
<dbReference type="CDD" id="cd16936">
    <property type="entry name" value="HATPase_RsbW-like"/>
    <property type="match status" value="1"/>
</dbReference>
<evidence type="ECO:0000313" key="3">
    <source>
        <dbReference type="EMBL" id="KPQ35985.1"/>
    </source>
</evidence>
<gene>
    <name evidence="3" type="ORF">HLUCCA11_08800</name>
</gene>
<dbReference type="InterPro" id="IPR036890">
    <property type="entry name" value="HATPase_C_sf"/>
</dbReference>
<keyword evidence="3" id="KW-0418">Kinase</keyword>
<dbReference type="PANTHER" id="PTHR35526">
    <property type="entry name" value="ANTI-SIGMA-F FACTOR RSBW-RELATED"/>
    <property type="match status" value="1"/>
</dbReference>
<dbReference type="SUPFAM" id="SSF55874">
    <property type="entry name" value="ATPase domain of HSP90 chaperone/DNA topoisomerase II/histidine kinase"/>
    <property type="match status" value="1"/>
</dbReference>
<keyword evidence="3" id="KW-0808">Transferase</keyword>
<evidence type="ECO:0000313" key="4">
    <source>
        <dbReference type="Proteomes" id="UP000050465"/>
    </source>
</evidence>
<evidence type="ECO:0000259" key="2">
    <source>
        <dbReference type="Pfam" id="PF13581"/>
    </source>
</evidence>
<name>A0A0P8DHA9_9CYAN</name>
<accession>A0A0P8DHA9</accession>
<dbReference type="InterPro" id="IPR003594">
    <property type="entry name" value="HATPase_dom"/>
</dbReference>
<dbReference type="EMBL" id="LJZR01000009">
    <property type="protein sequence ID" value="KPQ35985.1"/>
    <property type="molecule type" value="Genomic_DNA"/>
</dbReference>
<evidence type="ECO:0000256" key="1">
    <source>
        <dbReference type="ARBA" id="ARBA00022527"/>
    </source>
</evidence>
<organism evidence="3 4">
    <name type="scientific">Phormidesmis priestleyi Ana</name>
    <dbReference type="NCBI Taxonomy" id="1666911"/>
    <lineage>
        <taxon>Bacteria</taxon>
        <taxon>Bacillati</taxon>
        <taxon>Cyanobacteriota</taxon>
        <taxon>Cyanophyceae</taxon>
        <taxon>Leptolyngbyales</taxon>
        <taxon>Leptolyngbyaceae</taxon>
        <taxon>Phormidesmis</taxon>
    </lineage>
</organism>
<dbReference type="PANTHER" id="PTHR35526:SF3">
    <property type="entry name" value="ANTI-SIGMA-F FACTOR RSBW"/>
    <property type="match status" value="1"/>
</dbReference>
<dbReference type="STRING" id="1666911.HLUCCA11_08800"/>
<dbReference type="Gene3D" id="3.30.565.10">
    <property type="entry name" value="Histidine kinase-like ATPase, C-terminal domain"/>
    <property type="match status" value="1"/>
</dbReference>
<proteinExistence type="predicted"/>
<dbReference type="PATRIC" id="fig|1666911.3.peg.4147"/>
<dbReference type="AlphaFoldDB" id="A0A0P8DHA9"/>
<keyword evidence="1" id="KW-0723">Serine/threonine-protein kinase</keyword>
<protein>
    <submittedName>
        <fullName evidence="3">Anti-sigma regulatory factor (Ser/Thr protein kinase)</fullName>
    </submittedName>
</protein>